<evidence type="ECO:0000313" key="2">
    <source>
        <dbReference type="EMBL" id="WGM03905.1"/>
    </source>
</evidence>
<keyword evidence="2" id="KW-0614">Plasmid</keyword>
<dbReference type="RefSeq" id="WP_280627137.1">
    <property type="nucleotide sequence ID" value="NZ_CP123512.1"/>
</dbReference>
<accession>A0AA95K818</accession>
<dbReference type="Proteomes" id="UP001177595">
    <property type="component" value="Plasmid paPv8"/>
</dbReference>
<dbReference type="InterPro" id="IPR008813">
    <property type="entry name" value="Plasmid_replication_RepL"/>
</dbReference>
<gene>
    <name evidence="2" type="ORF">QE210_20975</name>
</gene>
<dbReference type="GO" id="GO:0006276">
    <property type="term" value="P:plasmid maintenance"/>
    <property type="evidence" value="ECO:0007669"/>
    <property type="project" value="InterPro"/>
</dbReference>
<dbReference type="GO" id="GO:0006260">
    <property type="term" value="P:DNA replication"/>
    <property type="evidence" value="ECO:0007669"/>
    <property type="project" value="InterPro"/>
</dbReference>
<dbReference type="AlphaFoldDB" id="A0AA95K818"/>
<proteinExistence type="predicted"/>
<name>A0AA95K818_9GAMM</name>
<evidence type="ECO:0000259" key="1">
    <source>
        <dbReference type="Pfam" id="PF05732"/>
    </source>
</evidence>
<reference evidence="2" key="1">
    <citation type="submission" date="2023-04" db="EMBL/GenBank/DDBJ databases">
        <title>Genome dynamics across the evolutionary transition to endosymbiosis.</title>
        <authorList>
            <person name="Siozios S."/>
            <person name="Nadal-Jimenez P."/>
            <person name="Azagi T."/>
            <person name="Sprong H."/>
            <person name="Frost C.L."/>
            <person name="Parratt S.R."/>
            <person name="Taylor G."/>
            <person name="Brettell L."/>
            <person name="Lew K.C."/>
            <person name="Croft L."/>
            <person name="King K.C."/>
            <person name="Brockhurst M.A."/>
            <person name="Hypsa V."/>
            <person name="Novakova E."/>
            <person name="Darby A.C."/>
            <person name="Hurst G.D.D."/>
        </authorList>
    </citation>
    <scope>NUCLEOTIDE SEQUENCE</scope>
    <source>
        <strain evidence="2">APv</strain>
        <plasmid evidence="2">paPv8</plasmid>
    </source>
</reference>
<evidence type="ECO:0000313" key="3">
    <source>
        <dbReference type="Proteomes" id="UP001177595"/>
    </source>
</evidence>
<sequence>MANRGLVTMCETTTHVNHETGEVTSESKVVKFRLPKEPPYVKLYIDDLSKIMNISDGSQKLIHHLIARLDYEGHITLNPVLRKKISEELSIKEQTFRNYLRELIIKKIIIRVANNYFKANPYLFAKGETLTFLRKVNGQRFLNNVVILTK</sequence>
<dbReference type="EMBL" id="CP123512">
    <property type="protein sequence ID" value="WGM03905.1"/>
    <property type="molecule type" value="Genomic_DNA"/>
</dbReference>
<feature type="domain" description="Plasmid replication protein RepL" evidence="1">
    <location>
        <begin position="5"/>
        <end position="129"/>
    </location>
</feature>
<organism evidence="2 3">
    <name type="scientific">Arsenophonus nasoniae</name>
    <name type="common">son-killer infecting Nasonia vitripennis</name>
    <dbReference type="NCBI Taxonomy" id="638"/>
    <lineage>
        <taxon>Bacteria</taxon>
        <taxon>Pseudomonadati</taxon>
        <taxon>Pseudomonadota</taxon>
        <taxon>Gammaproteobacteria</taxon>
        <taxon>Enterobacterales</taxon>
        <taxon>Morganellaceae</taxon>
        <taxon>Arsenophonus</taxon>
    </lineage>
</organism>
<geneLocation type="plasmid" evidence="2 3">
    <name>paPv8</name>
</geneLocation>
<dbReference type="Pfam" id="PF05732">
    <property type="entry name" value="RepL"/>
    <property type="match status" value="1"/>
</dbReference>
<protein>
    <submittedName>
        <fullName evidence="2">Replication/maintenance protein RepL</fullName>
    </submittedName>
</protein>